<dbReference type="AlphaFoldDB" id="A0A6L2L7Z2"/>
<protein>
    <submittedName>
        <fullName evidence="4">Ribonuclease H-like domain-containing protein</fullName>
    </submittedName>
</protein>
<name>A0A6L2L7Z2_TANCI</name>
<sequence length="1053" mass="120474">MAFTSSGSSSSSGSDNEVAPCSKACTKAYANLQSHYDKLTVDLRKSQFDVLSYKKGLESIEVRLVVYQQNENVFEEDIKLLKCDVMLRDNALTSDSEDESELECVSNQKEPSFLQASKHVKTPRESQALKDKGVIDSGCSRHMTGTISYLSDFEAFNGGYVAFVGILKVELKFNIFSVLQMCDKKHSVLFTDTECVVLSSDFKMPDENQVLLRVPRENNMYNVDLKNVVPSRDLICLFVKATLDESTLWHRRQGHINFKTMNKLIKDPLGKFDEKANEGFLVGYSINSKAFRVFNIVAGNQPNHSAGIKENLDAAKVRKETKSAQQYVLLPLWSTDMPALEDIVYSDDEEDVVAEAEFCNLETNISVSPIPTTRVHKDHPITQIIAYAFFMGFMVYQMDVKSSFLYGTIEEELYVCQPLGFKDPDKVYKVVKALYGLHQAPRVWSMIGSLMYLTSSRPDMMFAICACALSQVTPKVSHLHAVKRIFSDYDRASLDRKFTTGGCQFLDCVFLGLGLTMQVKKISMKLLFWATASIKKVNDVLKLQALIERKKVVATDTKRTAWNKFSCSMASSITCLATGRKFNFSKYIFDSMWMISLLTLHDMYPLHSPQKVFANMRKIGKGLPGIETPLFATMLVQPQAVREEEDEKDEVPAAPTSPSLTHEPSPPPHEPITIPLQTCATLSQKDTHLEQDKNCSSFIDYQAQVEGKEIREEEEIKALWFKEFKKRGRIKAIDADEDITLVDMETKVDLGTKLRGRIERKYDDNATAKEVNDAELTVFDDEEVTMIMAQTLIKMKAEKARILNEQMAKRLHDKEVEQAAAREKQEQDDFKRAKEIPKFKEETNFHSLSQKKRIVYSKNMAGYKMEHFKGMSYDKVRPIFKREYNKVQTLFMPDNDVAEPTKKRVAKETLLQESFRKLRAKVKVSGSESTQDTPTHVPKEMSEEDVQNMLQIILVSKFKVEALQVKYPLIDWEIHSERLISYWKIIRVGGITQAYQSFEDMLNDFDREDQDALWRLVKEKLSTSVPTVNKEKALWVELKRLFKPDIYDVFWKL</sequence>
<evidence type="ECO:0000259" key="3">
    <source>
        <dbReference type="Pfam" id="PF13976"/>
    </source>
</evidence>
<feature type="domain" description="GAG-pre-integrase" evidence="3">
    <location>
        <begin position="219"/>
        <end position="273"/>
    </location>
</feature>
<evidence type="ECO:0000256" key="1">
    <source>
        <dbReference type="SAM" id="MobiDB-lite"/>
    </source>
</evidence>
<proteinExistence type="predicted"/>
<accession>A0A6L2L7Z2</accession>
<dbReference type="InterPro" id="IPR025724">
    <property type="entry name" value="GAG-pre-integrase_dom"/>
</dbReference>
<evidence type="ECO:0000259" key="2">
    <source>
        <dbReference type="Pfam" id="PF07727"/>
    </source>
</evidence>
<feature type="domain" description="Reverse transcriptase Ty1/copia-type" evidence="2">
    <location>
        <begin position="381"/>
        <end position="446"/>
    </location>
</feature>
<feature type="region of interest" description="Disordered" evidence="1">
    <location>
        <begin position="641"/>
        <end position="674"/>
    </location>
</feature>
<dbReference type="EMBL" id="BKCJ010003801">
    <property type="protein sequence ID" value="GEU57269.1"/>
    <property type="molecule type" value="Genomic_DNA"/>
</dbReference>
<dbReference type="Pfam" id="PF13976">
    <property type="entry name" value="gag_pre-integrs"/>
    <property type="match status" value="1"/>
</dbReference>
<gene>
    <name evidence="4" type="ORF">Tci_029247</name>
</gene>
<organism evidence="4">
    <name type="scientific">Tanacetum cinerariifolium</name>
    <name type="common">Dalmatian daisy</name>
    <name type="synonym">Chrysanthemum cinerariifolium</name>
    <dbReference type="NCBI Taxonomy" id="118510"/>
    <lineage>
        <taxon>Eukaryota</taxon>
        <taxon>Viridiplantae</taxon>
        <taxon>Streptophyta</taxon>
        <taxon>Embryophyta</taxon>
        <taxon>Tracheophyta</taxon>
        <taxon>Spermatophyta</taxon>
        <taxon>Magnoliopsida</taxon>
        <taxon>eudicotyledons</taxon>
        <taxon>Gunneridae</taxon>
        <taxon>Pentapetalae</taxon>
        <taxon>asterids</taxon>
        <taxon>campanulids</taxon>
        <taxon>Asterales</taxon>
        <taxon>Asteraceae</taxon>
        <taxon>Asteroideae</taxon>
        <taxon>Anthemideae</taxon>
        <taxon>Anthemidinae</taxon>
        <taxon>Tanacetum</taxon>
    </lineage>
</organism>
<evidence type="ECO:0000313" key="4">
    <source>
        <dbReference type="EMBL" id="GEU57269.1"/>
    </source>
</evidence>
<reference evidence="4" key="1">
    <citation type="journal article" date="2019" name="Sci. Rep.">
        <title>Draft genome of Tanacetum cinerariifolium, the natural source of mosquito coil.</title>
        <authorList>
            <person name="Yamashiro T."/>
            <person name="Shiraishi A."/>
            <person name="Satake H."/>
            <person name="Nakayama K."/>
        </authorList>
    </citation>
    <scope>NUCLEOTIDE SEQUENCE</scope>
</reference>
<dbReference type="InterPro" id="IPR013103">
    <property type="entry name" value="RVT_2"/>
</dbReference>
<dbReference type="Pfam" id="PF07727">
    <property type="entry name" value="RVT_2"/>
    <property type="match status" value="1"/>
</dbReference>
<comment type="caution">
    <text evidence="4">The sequence shown here is derived from an EMBL/GenBank/DDBJ whole genome shotgun (WGS) entry which is preliminary data.</text>
</comment>